<dbReference type="EMBL" id="FUFT01000001">
    <property type="protein sequence ID" value="SJL82384.1"/>
    <property type="molecule type" value="Genomic_DNA"/>
</dbReference>
<dbReference type="Pfam" id="PF09012">
    <property type="entry name" value="FeoC"/>
    <property type="match status" value="1"/>
</dbReference>
<gene>
    <name evidence="2" type="ORF">VPAL9027_00309</name>
</gene>
<dbReference type="SUPFAM" id="SSF46785">
    <property type="entry name" value="Winged helix' DNA-binding domain"/>
    <property type="match status" value="1"/>
</dbReference>
<feature type="domain" description="Transcriptional regulator HTH-type FeoC" evidence="1">
    <location>
        <begin position="2"/>
        <end position="53"/>
    </location>
</feature>
<evidence type="ECO:0000313" key="2">
    <source>
        <dbReference type="EMBL" id="SJL82384.1"/>
    </source>
</evidence>
<organism evidence="2 3">
    <name type="scientific">Vibrio palustris</name>
    <dbReference type="NCBI Taxonomy" id="1918946"/>
    <lineage>
        <taxon>Bacteria</taxon>
        <taxon>Pseudomonadati</taxon>
        <taxon>Pseudomonadota</taxon>
        <taxon>Gammaproteobacteria</taxon>
        <taxon>Vibrionales</taxon>
        <taxon>Vibrionaceae</taxon>
        <taxon>Vibrio</taxon>
    </lineage>
</organism>
<dbReference type="OrthoDB" id="467062at2"/>
<proteinExistence type="predicted"/>
<protein>
    <submittedName>
        <fullName evidence="2">FeoC like transcriptional regulator</fullName>
    </submittedName>
</protein>
<reference evidence="2 3" key="1">
    <citation type="submission" date="2017-02" db="EMBL/GenBank/DDBJ databases">
        <authorList>
            <person name="Peterson S.W."/>
        </authorList>
    </citation>
    <scope>NUCLEOTIDE SEQUENCE [LARGE SCALE GENOMIC DNA]</scope>
    <source>
        <strain evidence="2 3">CECT 9027</strain>
    </source>
</reference>
<accession>A0A1R4B0E5</accession>
<sequence length="76" mass="8455">MILFELKRYIEAHAGCSRRDLAKAFAMSEDGVDAMLAVWIKKGVLSRYEDTNAADCVVRVRYGMNASDGLSVHVTM</sequence>
<dbReference type="Gene3D" id="1.10.10.10">
    <property type="entry name" value="Winged helix-like DNA-binding domain superfamily/Winged helix DNA-binding domain"/>
    <property type="match status" value="1"/>
</dbReference>
<dbReference type="AlphaFoldDB" id="A0A1R4B0E5"/>
<dbReference type="Proteomes" id="UP000189475">
    <property type="component" value="Unassembled WGS sequence"/>
</dbReference>
<keyword evidence="3" id="KW-1185">Reference proteome</keyword>
<dbReference type="STRING" id="1918946.VPAL9027_00309"/>
<name>A0A1R4B0E5_9VIBR</name>
<dbReference type="InterPro" id="IPR015102">
    <property type="entry name" value="Tscrpt_reg_HTH_FeoC"/>
</dbReference>
<evidence type="ECO:0000313" key="3">
    <source>
        <dbReference type="Proteomes" id="UP000189475"/>
    </source>
</evidence>
<evidence type="ECO:0000259" key="1">
    <source>
        <dbReference type="Pfam" id="PF09012"/>
    </source>
</evidence>
<dbReference type="RefSeq" id="WP_077311631.1">
    <property type="nucleotide sequence ID" value="NZ_AP024887.1"/>
</dbReference>
<dbReference type="InterPro" id="IPR036390">
    <property type="entry name" value="WH_DNA-bd_sf"/>
</dbReference>
<dbReference type="InterPro" id="IPR036388">
    <property type="entry name" value="WH-like_DNA-bd_sf"/>
</dbReference>